<evidence type="ECO:0000256" key="1">
    <source>
        <dbReference type="SAM" id="SignalP"/>
    </source>
</evidence>
<protein>
    <recommendedName>
        <fullName evidence="4">Cyanovirin-N domain-containing protein</fullName>
    </recommendedName>
</protein>
<keyword evidence="1" id="KW-0732">Signal</keyword>
<dbReference type="AlphaFoldDB" id="A0A7S9KUH3"/>
<evidence type="ECO:0008006" key="4">
    <source>
        <dbReference type="Google" id="ProtNLM"/>
    </source>
</evidence>
<evidence type="ECO:0000313" key="2">
    <source>
        <dbReference type="EMBL" id="QPH04885.1"/>
    </source>
</evidence>
<keyword evidence="3" id="KW-1185">Reference proteome</keyword>
<accession>A0A7S9KUH3</accession>
<proteinExistence type="predicted"/>
<feature type="signal peptide" evidence="1">
    <location>
        <begin position="1"/>
        <end position="15"/>
    </location>
</feature>
<organism evidence="2 3">
    <name type="scientific">Epichloe festucae (strain Fl1)</name>
    <dbReference type="NCBI Taxonomy" id="877507"/>
    <lineage>
        <taxon>Eukaryota</taxon>
        <taxon>Fungi</taxon>
        <taxon>Dikarya</taxon>
        <taxon>Ascomycota</taxon>
        <taxon>Pezizomycotina</taxon>
        <taxon>Sordariomycetes</taxon>
        <taxon>Hypocreomycetidae</taxon>
        <taxon>Hypocreales</taxon>
        <taxon>Clavicipitaceae</taxon>
        <taxon>Epichloe</taxon>
    </lineage>
</organism>
<reference evidence="2 3" key="1">
    <citation type="journal article" date="2018" name="PLoS Genet.">
        <title>Repeat elements organise 3D genome structure and mediate transcription in the filamentous fungus Epichloe festucae.</title>
        <authorList>
            <person name="Winter D.J."/>
            <person name="Ganley A.R.D."/>
            <person name="Young C.A."/>
            <person name="Liachko I."/>
            <person name="Schardl C.L."/>
            <person name="Dupont P.Y."/>
            <person name="Berry D."/>
            <person name="Ram A."/>
            <person name="Scott B."/>
            <person name="Cox M.P."/>
        </authorList>
    </citation>
    <scope>NUCLEOTIDE SEQUENCE [LARGE SCALE GENOMIC DNA]</scope>
    <source>
        <strain evidence="2 3">Fl1</strain>
    </source>
</reference>
<sequence length="125" mass="13517">MKLNYLLTFLLSAAATERNGFITLSGGNPKGWYCIDLSDSRNILWDAFNSSCFVNPDQAIQCLDPIPSSDVWGIQAASEGVLVTVNGKTDFYVCGDRVYTSDKGACRELKLKAAGFKGSCGSFRG</sequence>
<dbReference type="EMBL" id="CP031388">
    <property type="protein sequence ID" value="QPH04885.1"/>
    <property type="molecule type" value="Genomic_DNA"/>
</dbReference>
<gene>
    <name evidence="2" type="ORF">C2857_002260</name>
</gene>
<feature type="chain" id="PRO_5034900032" description="Cyanovirin-N domain-containing protein" evidence="1">
    <location>
        <begin position="16"/>
        <end position="125"/>
    </location>
</feature>
<dbReference type="Proteomes" id="UP000594364">
    <property type="component" value="Chromosome 4"/>
</dbReference>
<dbReference type="OrthoDB" id="4912193at2759"/>
<evidence type="ECO:0000313" key="3">
    <source>
        <dbReference type="Proteomes" id="UP000594364"/>
    </source>
</evidence>
<name>A0A7S9KUH3_EPIFF</name>